<evidence type="ECO:0000313" key="2">
    <source>
        <dbReference type="EMBL" id="CAK0897404.1"/>
    </source>
</evidence>
<comment type="caution">
    <text evidence="2">The sequence shown here is derived from an EMBL/GenBank/DDBJ whole genome shotgun (WGS) entry which is preliminary data.</text>
</comment>
<keyword evidence="3" id="KW-1185">Reference proteome</keyword>
<name>A0ABN9XHI6_9DINO</name>
<protein>
    <submittedName>
        <fullName evidence="2">Uncharacterized protein</fullName>
    </submittedName>
</protein>
<evidence type="ECO:0000256" key="1">
    <source>
        <dbReference type="SAM" id="SignalP"/>
    </source>
</evidence>
<feature type="signal peptide" evidence="1">
    <location>
        <begin position="1"/>
        <end position="18"/>
    </location>
</feature>
<accession>A0ABN9XHI6</accession>
<gene>
    <name evidence="2" type="ORF">PCOR1329_LOCUS75589</name>
</gene>
<evidence type="ECO:0000313" key="3">
    <source>
        <dbReference type="Proteomes" id="UP001189429"/>
    </source>
</evidence>
<organism evidence="2 3">
    <name type="scientific">Prorocentrum cordatum</name>
    <dbReference type="NCBI Taxonomy" id="2364126"/>
    <lineage>
        <taxon>Eukaryota</taxon>
        <taxon>Sar</taxon>
        <taxon>Alveolata</taxon>
        <taxon>Dinophyceae</taxon>
        <taxon>Prorocentrales</taxon>
        <taxon>Prorocentraceae</taxon>
        <taxon>Prorocentrum</taxon>
    </lineage>
</organism>
<keyword evidence="1" id="KW-0732">Signal</keyword>
<reference evidence="2" key="1">
    <citation type="submission" date="2023-10" db="EMBL/GenBank/DDBJ databases">
        <authorList>
            <person name="Chen Y."/>
            <person name="Shah S."/>
            <person name="Dougan E. K."/>
            <person name="Thang M."/>
            <person name="Chan C."/>
        </authorList>
    </citation>
    <scope>NUCLEOTIDE SEQUENCE [LARGE SCALE GENOMIC DNA]</scope>
</reference>
<dbReference type="Proteomes" id="UP001189429">
    <property type="component" value="Unassembled WGS sequence"/>
</dbReference>
<sequence>MQLGLAFVVLDLAGGQHATAIEARSSIRIHTLHAMEEELNASVFYPSKAAPAAIRASSPQCLGLDNKCLQAAPAAIGAFSFQRVRRPAEEPLSVLEISLRSRP</sequence>
<feature type="chain" id="PRO_5045550540" evidence="1">
    <location>
        <begin position="19"/>
        <end position="103"/>
    </location>
</feature>
<proteinExistence type="predicted"/>
<dbReference type="EMBL" id="CAUYUJ010020327">
    <property type="protein sequence ID" value="CAK0897404.1"/>
    <property type="molecule type" value="Genomic_DNA"/>
</dbReference>